<reference evidence="1" key="1">
    <citation type="submission" date="2013-11" db="EMBL/GenBank/DDBJ databases">
        <title>The Genome Sequence of Phytophthora parasitica IAC_01/95.</title>
        <authorList>
            <consortium name="The Broad Institute Genomics Platform"/>
            <person name="Russ C."/>
            <person name="Tyler B."/>
            <person name="Panabieres F."/>
            <person name="Shan W."/>
            <person name="Tripathy S."/>
            <person name="Grunwald N."/>
            <person name="Machado M."/>
            <person name="Johnson C.S."/>
            <person name="Arredondo F."/>
            <person name="Hong C."/>
            <person name="Coffey M."/>
            <person name="Young S.K."/>
            <person name="Zeng Q."/>
            <person name="Gargeya S."/>
            <person name="Fitzgerald M."/>
            <person name="Abouelleil A."/>
            <person name="Alvarado L."/>
            <person name="Chapman S.B."/>
            <person name="Gainer-Dewar J."/>
            <person name="Goldberg J."/>
            <person name="Griggs A."/>
            <person name="Gujja S."/>
            <person name="Hansen M."/>
            <person name="Howarth C."/>
            <person name="Imamovic A."/>
            <person name="Ireland A."/>
            <person name="Larimer J."/>
            <person name="McCowan C."/>
            <person name="Murphy C."/>
            <person name="Pearson M."/>
            <person name="Poon T.W."/>
            <person name="Priest M."/>
            <person name="Roberts A."/>
            <person name="Saif S."/>
            <person name="Shea T."/>
            <person name="Sykes S."/>
            <person name="Wortman J."/>
            <person name="Nusbaum C."/>
            <person name="Birren B."/>
        </authorList>
    </citation>
    <scope>NUCLEOTIDE SEQUENCE [LARGE SCALE GENOMIC DNA]</scope>
    <source>
        <strain evidence="1">IAC_01/95</strain>
    </source>
</reference>
<dbReference type="AlphaFoldDB" id="W2M4S7"/>
<protein>
    <submittedName>
        <fullName evidence="1">Uncharacterized protein</fullName>
    </submittedName>
</protein>
<evidence type="ECO:0000313" key="1">
    <source>
        <dbReference type="EMBL" id="ETM30509.1"/>
    </source>
</evidence>
<name>W2M4S7_PHYNI</name>
<gene>
    <name evidence="1" type="ORF">L914_21815</name>
</gene>
<dbReference type="EMBL" id="KI697049">
    <property type="protein sequence ID" value="ETM30509.1"/>
    <property type="molecule type" value="Genomic_DNA"/>
</dbReference>
<organism evidence="1">
    <name type="scientific">Phytophthora nicotianae</name>
    <name type="common">Potato buckeye rot agent</name>
    <name type="synonym">Phytophthora parasitica</name>
    <dbReference type="NCBI Taxonomy" id="4792"/>
    <lineage>
        <taxon>Eukaryota</taxon>
        <taxon>Sar</taxon>
        <taxon>Stramenopiles</taxon>
        <taxon>Oomycota</taxon>
        <taxon>Peronosporomycetes</taxon>
        <taxon>Peronosporales</taxon>
        <taxon>Peronosporaceae</taxon>
        <taxon>Phytophthora</taxon>
    </lineage>
</organism>
<dbReference type="Proteomes" id="UP000054532">
    <property type="component" value="Unassembled WGS sequence"/>
</dbReference>
<feature type="non-terminal residue" evidence="1">
    <location>
        <position position="1"/>
    </location>
</feature>
<feature type="non-terminal residue" evidence="1">
    <location>
        <position position="61"/>
    </location>
</feature>
<accession>W2M4S7</accession>
<sequence length="61" mass="6730">PADTVLALLKVYDGVENALTKFDNGVANVLVSKKINAWADYVAKFNTKYLENKKGMVEVLV</sequence>
<proteinExistence type="predicted"/>